<evidence type="ECO:0000313" key="3">
    <source>
        <dbReference type="Proteomes" id="UP000050443"/>
    </source>
</evidence>
<keyword evidence="1" id="KW-0802">TPR repeat</keyword>
<dbReference type="Proteomes" id="UP000050443">
    <property type="component" value="Unassembled WGS sequence"/>
</dbReference>
<dbReference type="PATRIC" id="fig|362413.3.peg.1933"/>
<dbReference type="AlphaFoldDB" id="A0A0Q0S5K8"/>
<gene>
    <name evidence="2" type="ORF">RC62_1985</name>
</gene>
<dbReference type="RefSeq" id="WP_055097453.1">
    <property type="nucleotide sequence ID" value="NZ_JRLF01000014.1"/>
</dbReference>
<dbReference type="OrthoDB" id="9793489at2"/>
<dbReference type="PROSITE" id="PS50005">
    <property type="entry name" value="TPR"/>
    <property type="match status" value="1"/>
</dbReference>
<evidence type="ECO:0000256" key="1">
    <source>
        <dbReference type="PROSITE-ProRule" id="PRU00339"/>
    </source>
</evidence>
<comment type="caution">
    <text evidence="2">The sequence shown here is derived from an EMBL/GenBank/DDBJ whole genome shotgun (WGS) entry which is preliminary data.</text>
</comment>
<dbReference type="Gene3D" id="1.25.40.10">
    <property type="entry name" value="Tetratricopeptide repeat domain"/>
    <property type="match status" value="1"/>
</dbReference>
<dbReference type="InterPro" id="IPR019734">
    <property type="entry name" value="TPR_rpt"/>
</dbReference>
<dbReference type="SUPFAM" id="SSF48452">
    <property type="entry name" value="TPR-like"/>
    <property type="match status" value="1"/>
</dbReference>
<reference evidence="2 3" key="1">
    <citation type="submission" date="2014-09" db="EMBL/GenBank/DDBJ databases">
        <title>Genome sequence of Flavobacterium aquidurense RC62.</title>
        <authorList>
            <person name="Kim J.F."/>
            <person name="Kwak M.-J."/>
        </authorList>
    </citation>
    <scope>NUCLEOTIDE SEQUENCE [LARGE SCALE GENOMIC DNA]</scope>
    <source>
        <strain evidence="2 3">RC62</strain>
    </source>
</reference>
<name>A0A0Q0S5K8_9FLAO</name>
<feature type="repeat" description="TPR" evidence="1">
    <location>
        <begin position="63"/>
        <end position="96"/>
    </location>
</feature>
<organism evidence="2 3">
    <name type="scientific">Flavobacterium aquidurense</name>
    <dbReference type="NCBI Taxonomy" id="362413"/>
    <lineage>
        <taxon>Bacteria</taxon>
        <taxon>Pseudomonadati</taxon>
        <taxon>Bacteroidota</taxon>
        <taxon>Flavobacteriia</taxon>
        <taxon>Flavobacteriales</taxon>
        <taxon>Flavobacteriaceae</taxon>
        <taxon>Flavobacterium</taxon>
    </lineage>
</organism>
<dbReference type="InterPro" id="IPR011990">
    <property type="entry name" value="TPR-like_helical_dom_sf"/>
</dbReference>
<proteinExistence type="predicted"/>
<dbReference type="EMBL" id="JRLF01000014">
    <property type="protein sequence ID" value="KQB38626.1"/>
    <property type="molecule type" value="Genomic_DNA"/>
</dbReference>
<accession>A0A0Q0S5K8</accession>
<protein>
    <submittedName>
        <fullName evidence="2">Beta-lactamase</fullName>
    </submittedName>
</protein>
<evidence type="ECO:0000313" key="2">
    <source>
        <dbReference type="EMBL" id="KQB38626.1"/>
    </source>
</evidence>
<dbReference type="STRING" id="362413.RC62_1985"/>
<sequence>MCFNHLHYNNAFKIAETLKKNDSAFTLTENDLNDFGYKLLSEGKQNEALKIFKLNTDLYPESSNTYDSYAETLAGLGYKKEAIKNYKKAFELHPKNTNALEQAKKLASL</sequence>